<sequence length="196" mass="20412">MVGGLPLHTNPLLPARCVRARRPIPAQPQLLPRPYNSSRGPSRSQVAQSFDAGTATAPPAAPARRQAPAGADAAAAAGFPADQQQLSAVAATLPASSGSASSTGSFDEQSHQQAEVPKDVLREFEQKLEADLQSVAVTVTAVTGVIIYWRGVWSLLDNVMGDSLFGDICCIIVGLTIVLAIRLSGVKVASSFWPNG</sequence>
<keyword evidence="4" id="KW-1185">Reference proteome</keyword>
<keyword evidence="2" id="KW-1133">Transmembrane helix</keyword>
<feature type="transmembrane region" description="Helical" evidence="2">
    <location>
        <begin position="163"/>
        <end position="181"/>
    </location>
</feature>
<dbReference type="AlphaFoldDB" id="A0A383VJU6"/>
<organism evidence="3 4">
    <name type="scientific">Tetradesmus obliquus</name>
    <name type="common">Green alga</name>
    <name type="synonym">Acutodesmus obliquus</name>
    <dbReference type="NCBI Taxonomy" id="3088"/>
    <lineage>
        <taxon>Eukaryota</taxon>
        <taxon>Viridiplantae</taxon>
        <taxon>Chlorophyta</taxon>
        <taxon>core chlorophytes</taxon>
        <taxon>Chlorophyceae</taxon>
        <taxon>CS clade</taxon>
        <taxon>Sphaeropleales</taxon>
        <taxon>Scenedesmaceae</taxon>
        <taxon>Tetradesmus</taxon>
    </lineage>
</organism>
<proteinExistence type="predicted"/>
<keyword evidence="2" id="KW-0812">Transmembrane</keyword>
<evidence type="ECO:0000313" key="3">
    <source>
        <dbReference type="EMBL" id="SZX65795.1"/>
    </source>
</evidence>
<dbReference type="EMBL" id="FNXT01000663">
    <property type="protein sequence ID" value="SZX65795.1"/>
    <property type="molecule type" value="Genomic_DNA"/>
</dbReference>
<reference evidence="3 4" key="1">
    <citation type="submission" date="2016-10" db="EMBL/GenBank/DDBJ databases">
        <authorList>
            <person name="Cai Z."/>
        </authorList>
    </citation>
    <scope>NUCLEOTIDE SEQUENCE [LARGE SCALE GENOMIC DNA]</scope>
</reference>
<gene>
    <name evidence="3" type="ORF">BQ4739_LOCUS6261</name>
</gene>
<name>A0A383VJU6_TETOB</name>
<accession>A0A383VJU6</accession>
<dbReference type="Proteomes" id="UP000256970">
    <property type="component" value="Unassembled WGS sequence"/>
</dbReference>
<evidence type="ECO:0000256" key="2">
    <source>
        <dbReference type="SAM" id="Phobius"/>
    </source>
</evidence>
<keyword evidence="2" id="KW-0472">Membrane</keyword>
<evidence type="ECO:0000256" key="1">
    <source>
        <dbReference type="SAM" id="MobiDB-lite"/>
    </source>
</evidence>
<dbReference type="STRING" id="3088.A0A383VJU6"/>
<protein>
    <submittedName>
        <fullName evidence="3">Uncharacterized protein</fullName>
    </submittedName>
</protein>
<feature type="transmembrane region" description="Helical" evidence="2">
    <location>
        <begin position="132"/>
        <end position="151"/>
    </location>
</feature>
<feature type="region of interest" description="Disordered" evidence="1">
    <location>
        <begin position="24"/>
        <end position="76"/>
    </location>
</feature>
<evidence type="ECO:0000313" key="4">
    <source>
        <dbReference type="Proteomes" id="UP000256970"/>
    </source>
</evidence>
<feature type="compositionally biased region" description="Low complexity" evidence="1">
    <location>
        <begin position="50"/>
        <end position="76"/>
    </location>
</feature>
<feature type="compositionally biased region" description="Polar residues" evidence="1">
    <location>
        <begin position="35"/>
        <end position="48"/>
    </location>
</feature>